<protein>
    <submittedName>
        <fullName evidence="3">Porin</fullName>
    </submittedName>
</protein>
<name>A0AAJ2BMU5_9PSED</name>
<proteinExistence type="inferred from homology"/>
<dbReference type="PANTHER" id="PTHR37944:SF1">
    <property type="entry name" value="PORIN B"/>
    <property type="match status" value="1"/>
</dbReference>
<comment type="caution">
    <text evidence="3">The sequence shown here is derived from an EMBL/GenBank/DDBJ whole genome shotgun (WGS) entry which is preliminary data.</text>
</comment>
<evidence type="ECO:0000256" key="1">
    <source>
        <dbReference type="ARBA" id="ARBA00008769"/>
    </source>
</evidence>
<keyword evidence="2" id="KW-0732">Signal</keyword>
<dbReference type="GO" id="GO:0016020">
    <property type="term" value="C:membrane"/>
    <property type="evidence" value="ECO:0007669"/>
    <property type="project" value="InterPro"/>
</dbReference>
<evidence type="ECO:0000313" key="4">
    <source>
        <dbReference type="Proteomes" id="UP001268036"/>
    </source>
</evidence>
<reference evidence="3" key="1">
    <citation type="submission" date="2023-08" db="EMBL/GenBank/DDBJ databases">
        <title>Functional and genomic diversity of the sorghum phyllosphere microbiome.</title>
        <authorList>
            <person name="Shade A."/>
        </authorList>
    </citation>
    <scope>NUCLEOTIDE SEQUENCE</scope>
    <source>
        <strain evidence="3">SORGH_AS_0201</strain>
    </source>
</reference>
<dbReference type="Proteomes" id="UP001268036">
    <property type="component" value="Unassembled WGS sequence"/>
</dbReference>
<gene>
    <name evidence="3" type="ORF">QE440_002981</name>
</gene>
<accession>A0AAJ2BMU5</accession>
<dbReference type="Gene3D" id="2.40.160.180">
    <property type="entry name" value="Carbohydrate-selective porin OprB"/>
    <property type="match status" value="1"/>
</dbReference>
<dbReference type="PANTHER" id="PTHR37944">
    <property type="entry name" value="PORIN B"/>
    <property type="match status" value="1"/>
</dbReference>
<dbReference type="GO" id="GO:0008643">
    <property type="term" value="P:carbohydrate transport"/>
    <property type="evidence" value="ECO:0007669"/>
    <property type="project" value="InterPro"/>
</dbReference>
<dbReference type="InterPro" id="IPR052932">
    <property type="entry name" value="OprB_Porin"/>
</dbReference>
<evidence type="ECO:0000313" key="3">
    <source>
        <dbReference type="EMBL" id="MDR6235240.1"/>
    </source>
</evidence>
<feature type="signal peptide" evidence="2">
    <location>
        <begin position="1"/>
        <end position="25"/>
    </location>
</feature>
<dbReference type="RefSeq" id="WP_309759677.1">
    <property type="nucleotide sequence ID" value="NZ_JAVJAF010000001.1"/>
</dbReference>
<dbReference type="Pfam" id="PF04966">
    <property type="entry name" value="OprB"/>
    <property type="match status" value="1"/>
</dbReference>
<feature type="chain" id="PRO_5042315785" evidence="2">
    <location>
        <begin position="26"/>
        <end position="490"/>
    </location>
</feature>
<dbReference type="EMBL" id="JAVJAF010000001">
    <property type="protein sequence ID" value="MDR6235240.1"/>
    <property type="molecule type" value="Genomic_DNA"/>
</dbReference>
<dbReference type="InterPro" id="IPR007049">
    <property type="entry name" value="Carb-sel_porin_OprB"/>
</dbReference>
<dbReference type="AlphaFoldDB" id="A0AAJ2BMU5"/>
<organism evidence="3 4">
    <name type="scientific">Pseudomonas oryzihabitans</name>
    <dbReference type="NCBI Taxonomy" id="47885"/>
    <lineage>
        <taxon>Bacteria</taxon>
        <taxon>Pseudomonadati</taxon>
        <taxon>Pseudomonadota</taxon>
        <taxon>Gammaproteobacteria</taxon>
        <taxon>Pseudomonadales</taxon>
        <taxon>Pseudomonadaceae</taxon>
        <taxon>Pseudomonas</taxon>
    </lineage>
</organism>
<sequence length="490" mass="53749">MNNIHGKFLVLSLVLAALHSGTAFAADLDQGGRQQLPSSTDDSLPNERMGPRVLFVEPRQPAPAGRLLEEQGRWLKEQGISPHLDMTQLYLANPSAGLDTGRHETLTLFGIGADFDMQKLAGLPGGIVHFMQLYVPWASNLAYGTQVGDALAGKPSPYIPRVSHLTLFTYEQRLLDDRLTLEAGKSNAGTYFALPLCNLPYGCVSPSILQDTAGINPPPYANWGFRSAYDFTPQWRAQLGTWRSYNAYPFTNGWERREGDMGGSLSTIYLGNIAYRTDFSMSTYPTSFELMGFYNNRRQNDPYYTVDGTSRVTSQAAPATHDGVSGFYVGAKQTFWRADGGQPGVRNPTALSVHGSLSHVFEEETASGVANQADLGLILSAPFRSRPFDSYSIKASWAQLTDHQQRFLEDAHAVSSGGGDYRPGRDEYALSLDANFVLTDSIVLSPYVTRTFHGSSYLNPVSGENPRDGYAFGVLLHVQFDQLLGLNGLK</sequence>
<evidence type="ECO:0000256" key="2">
    <source>
        <dbReference type="RuleBase" id="RU363072"/>
    </source>
</evidence>
<dbReference type="GO" id="GO:0015288">
    <property type="term" value="F:porin activity"/>
    <property type="evidence" value="ECO:0007669"/>
    <property type="project" value="InterPro"/>
</dbReference>
<dbReference type="InterPro" id="IPR038673">
    <property type="entry name" value="OprB_sf"/>
</dbReference>
<comment type="similarity">
    <text evidence="1 2">Belongs to the OprB family.</text>
</comment>